<dbReference type="InterPro" id="IPR018541">
    <property type="entry name" value="Ftsk_gamma"/>
</dbReference>
<dbReference type="Pfam" id="PF17854">
    <property type="entry name" value="FtsK_alpha"/>
    <property type="match status" value="1"/>
</dbReference>
<protein>
    <recommendedName>
        <fullName evidence="3">DNA translocase FtsK</fullName>
    </recommendedName>
</protein>
<evidence type="ECO:0000256" key="16">
    <source>
        <dbReference type="SAM" id="Phobius"/>
    </source>
</evidence>
<proteinExistence type="inferred from homology"/>
<comment type="similarity">
    <text evidence="2">Belongs to the FtsK/SpoIIIE/SftA family.</text>
</comment>
<dbReference type="RefSeq" id="WP_350401771.1">
    <property type="nucleotide sequence ID" value="NZ_JBELOE010000209.1"/>
</dbReference>
<dbReference type="Pfam" id="PF13491">
    <property type="entry name" value="FtsK_4TM"/>
    <property type="match status" value="1"/>
</dbReference>
<comment type="subcellular location">
    <subcellularLocation>
        <location evidence="1">Cell membrane</location>
        <topology evidence="1">Multi-pass membrane protein</topology>
    </subcellularLocation>
</comment>
<name>A0ABV1RH44_9ALTE</name>
<dbReference type="InterPro" id="IPR025199">
    <property type="entry name" value="FtsK_4TM"/>
</dbReference>
<keyword evidence="4" id="KW-1003">Cell membrane</keyword>
<dbReference type="SUPFAM" id="SSF52540">
    <property type="entry name" value="P-loop containing nucleoside triphosphate hydrolases"/>
    <property type="match status" value="1"/>
</dbReference>
<feature type="region of interest" description="Disordered" evidence="15">
    <location>
        <begin position="299"/>
        <end position="321"/>
    </location>
</feature>
<reference evidence="18 19" key="1">
    <citation type="submission" date="2024-06" db="EMBL/GenBank/DDBJ databases">
        <authorList>
            <person name="Chen R.Y."/>
        </authorList>
    </citation>
    <scope>NUCLEOTIDE SEQUENCE [LARGE SCALE GENOMIC DNA]</scope>
    <source>
        <strain evidence="18 19">D2</strain>
    </source>
</reference>
<dbReference type="InterPro" id="IPR027417">
    <property type="entry name" value="P-loop_NTPase"/>
</dbReference>
<feature type="region of interest" description="Disordered" evidence="15">
    <location>
        <begin position="268"/>
        <end position="287"/>
    </location>
</feature>
<keyword evidence="13" id="KW-0131">Cell cycle</keyword>
<keyword evidence="6 16" id="KW-0812">Transmembrane</keyword>
<dbReference type="PROSITE" id="PS50901">
    <property type="entry name" value="FTSK"/>
    <property type="match status" value="1"/>
</dbReference>
<dbReference type="Pfam" id="PF01580">
    <property type="entry name" value="FtsK_SpoIIIE"/>
    <property type="match status" value="1"/>
</dbReference>
<feature type="transmembrane region" description="Helical" evidence="16">
    <location>
        <begin position="106"/>
        <end position="128"/>
    </location>
</feature>
<evidence type="ECO:0000256" key="15">
    <source>
        <dbReference type="SAM" id="MobiDB-lite"/>
    </source>
</evidence>
<evidence type="ECO:0000313" key="18">
    <source>
        <dbReference type="EMBL" id="MER2492273.1"/>
    </source>
</evidence>
<evidence type="ECO:0000256" key="5">
    <source>
        <dbReference type="ARBA" id="ARBA00022618"/>
    </source>
</evidence>
<dbReference type="InterPro" id="IPR050206">
    <property type="entry name" value="FtsK/SpoIIIE/SftA"/>
</dbReference>
<feature type="transmembrane region" description="Helical" evidence="16">
    <location>
        <begin position="19"/>
        <end position="41"/>
    </location>
</feature>
<keyword evidence="9 14" id="KW-0067">ATP-binding</keyword>
<accession>A0ABV1RH44</accession>
<dbReference type="Proteomes" id="UP001467690">
    <property type="component" value="Unassembled WGS sequence"/>
</dbReference>
<feature type="domain" description="FtsK" evidence="17">
    <location>
        <begin position="543"/>
        <end position="756"/>
    </location>
</feature>
<keyword evidence="7 14" id="KW-0547">Nucleotide-binding</keyword>
<keyword evidence="19" id="KW-1185">Reference proteome</keyword>
<comment type="caution">
    <text evidence="18">The sequence shown here is derived from an EMBL/GenBank/DDBJ whole genome shotgun (WGS) entry which is preliminary data.</text>
</comment>
<evidence type="ECO:0000256" key="4">
    <source>
        <dbReference type="ARBA" id="ARBA00022475"/>
    </source>
</evidence>
<evidence type="ECO:0000256" key="3">
    <source>
        <dbReference type="ARBA" id="ARBA00020887"/>
    </source>
</evidence>
<dbReference type="Gene3D" id="3.30.980.40">
    <property type="match status" value="1"/>
</dbReference>
<evidence type="ECO:0000256" key="8">
    <source>
        <dbReference type="ARBA" id="ARBA00022829"/>
    </source>
</evidence>
<feature type="transmembrane region" description="Helical" evidence="16">
    <location>
        <begin position="71"/>
        <end position="94"/>
    </location>
</feature>
<evidence type="ECO:0000313" key="19">
    <source>
        <dbReference type="Proteomes" id="UP001467690"/>
    </source>
</evidence>
<dbReference type="PANTHER" id="PTHR22683">
    <property type="entry name" value="SPORULATION PROTEIN RELATED"/>
    <property type="match status" value="1"/>
</dbReference>
<evidence type="ECO:0000256" key="14">
    <source>
        <dbReference type="PROSITE-ProRule" id="PRU00289"/>
    </source>
</evidence>
<feature type="transmembrane region" description="Helical" evidence="16">
    <location>
        <begin position="134"/>
        <end position="155"/>
    </location>
</feature>
<evidence type="ECO:0000256" key="9">
    <source>
        <dbReference type="ARBA" id="ARBA00022840"/>
    </source>
</evidence>
<keyword evidence="8" id="KW-0159">Chromosome partition</keyword>
<dbReference type="SUPFAM" id="SSF46785">
    <property type="entry name" value="Winged helix' DNA-binding domain"/>
    <property type="match status" value="1"/>
</dbReference>
<dbReference type="Gene3D" id="3.40.50.300">
    <property type="entry name" value="P-loop containing nucleotide triphosphate hydrolases"/>
    <property type="match status" value="1"/>
</dbReference>
<dbReference type="SMART" id="SM00843">
    <property type="entry name" value="Ftsk_gamma"/>
    <property type="match status" value="1"/>
</dbReference>
<evidence type="ECO:0000256" key="7">
    <source>
        <dbReference type="ARBA" id="ARBA00022741"/>
    </source>
</evidence>
<dbReference type="Gene3D" id="1.10.10.10">
    <property type="entry name" value="Winged helix-like DNA-binding domain superfamily/Winged helix DNA-binding domain"/>
    <property type="match status" value="1"/>
</dbReference>
<dbReference type="PANTHER" id="PTHR22683:SF41">
    <property type="entry name" value="DNA TRANSLOCASE FTSK"/>
    <property type="match status" value="1"/>
</dbReference>
<sequence>MVVLSESAESKSLTGIQRLLEVGLITFAGGALFILLALVSFDPLDPSWSQSGYQVPIRNMAGAAGAWLSDLLLFFFGAVAYLVPFAVAFIGWALFQKRPNFFEIDFLALGLRIIGLFLLLIATTSLSSMNFSDLFVYSSGGLLGDVVSQSLIPYFNFIGTTLLLLCFFCTGITLLFGISWLYIIDKTGESVIGVSLFVWRQINRLCNKLKDKDDVKASSVDSAVTDKDKNKVDATTQSNTPVVEAQSDIKDSEQATSKKPSLSALFGSKDEADVQTQRSSDTLTPLTKSASIAAAQTATQASEQMASHTGVAPAEEPALHDASDMDDVVETEIRKEPVLGDLAEVDDDDMQTMLPLGENCDVEPEKMAKKSAPNKAHIRVSSSQTQFSEFLAQQEAADAEKASVEMTPLPSFELLDRPDKKENPITQEEMDQVAALVEAKLADFGVDAKVVGMYPGPVITRLELDLAPGVKVSKITNLSKDIARSLSAVSVRVVEVIPGKSFVGLELPNKHREVVKLSEVISGSEFADAKSPLTMVLGQDIAGKPVVVDLARMPHLLVAGTTGSGKSVGVNVMILSLLYKSTPEEVRLIMIDPKMLELSVYEGIPHLLCEVVTDMKEASNALRWCVGEMERRYKLMSAMGVRNVKGFNTKVSEAIERGEPLKDPLWKPGDSMDEEAPELEKLPSIVVVIDEFADMMMIVGKKVEELIARIAQKARAAGIHLILATQRPSVDVITGLIKANIPTRIAFQVSSKIDSRTILDQQGAETLLGMGDMLYLPAGKGVPTRVHGAFVDDHEVHAVVADWQARGTPVYIDDILNGDSSEDVLLPGEQAEAAADEESDALYDEAVAFVTETRKVSVSSVQRKFRIGYNRAARIVEQMEATGVVSSAGHNGAREVLAPPPPRMD</sequence>
<feature type="region of interest" description="Disordered" evidence="15">
    <location>
        <begin position="886"/>
        <end position="905"/>
    </location>
</feature>
<gene>
    <name evidence="18" type="ORF">ABS311_10320</name>
</gene>
<keyword evidence="12 16" id="KW-0472">Membrane</keyword>
<dbReference type="InterPro" id="IPR036388">
    <property type="entry name" value="WH-like_DNA-bd_sf"/>
</dbReference>
<keyword evidence="5" id="KW-0132">Cell division</keyword>
<evidence type="ECO:0000256" key="2">
    <source>
        <dbReference type="ARBA" id="ARBA00006474"/>
    </source>
</evidence>
<organism evidence="18 19">
    <name type="scientific">Catenovulum sediminis</name>
    <dbReference type="NCBI Taxonomy" id="1740262"/>
    <lineage>
        <taxon>Bacteria</taxon>
        <taxon>Pseudomonadati</taxon>
        <taxon>Pseudomonadota</taxon>
        <taxon>Gammaproteobacteria</taxon>
        <taxon>Alteromonadales</taxon>
        <taxon>Alteromonadaceae</taxon>
        <taxon>Catenovulum</taxon>
    </lineage>
</organism>
<evidence type="ECO:0000256" key="10">
    <source>
        <dbReference type="ARBA" id="ARBA00022989"/>
    </source>
</evidence>
<feature type="compositionally biased region" description="Polar residues" evidence="15">
    <location>
        <begin position="274"/>
        <end position="286"/>
    </location>
</feature>
<dbReference type="EMBL" id="JBELOE010000209">
    <property type="protein sequence ID" value="MER2492273.1"/>
    <property type="molecule type" value="Genomic_DNA"/>
</dbReference>
<keyword evidence="10 16" id="KW-1133">Transmembrane helix</keyword>
<evidence type="ECO:0000259" key="17">
    <source>
        <dbReference type="PROSITE" id="PS50901"/>
    </source>
</evidence>
<dbReference type="InterPro" id="IPR002543">
    <property type="entry name" value="FtsK_dom"/>
</dbReference>
<dbReference type="InterPro" id="IPR041027">
    <property type="entry name" value="FtsK_alpha"/>
</dbReference>
<evidence type="ECO:0000256" key="13">
    <source>
        <dbReference type="ARBA" id="ARBA00023306"/>
    </source>
</evidence>
<evidence type="ECO:0000256" key="6">
    <source>
        <dbReference type="ARBA" id="ARBA00022692"/>
    </source>
</evidence>
<evidence type="ECO:0000256" key="1">
    <source>
        <dbReference type="ARBA" id="ARBA00004651"/>
    </source>
</evidence>
<feature type="transmembrane region" description="Helical" evidence="16">
    <location>
        <begin position="162"/>
        <end position="183"/>
    </location>
</feature>
<dbReference type="CDD" id="cd01127">
    <property type="entry name" value="TrwB_TraG_TraD_VirD4"/>
    <property type="match status" value="1"/>
</dbReference>
<keyword evidence="11" id="KW-0238">DNA-binding</keyword>
<dbReference type="Pfam" id="PF09397">
    <property type="entry name" value="FtsK_gamma"/>
    <property type="match status" value="1"/>
</dbReference>
<evidence type="ECO:0000256" key="12">
    <source>
        <dbReference type="ARBA" id="ARBA00023136"/>
    </source>
</evidence>
<evidence type="ECO:0000256" key="11">
    <source>
        <dbReference type="ARBA" id="ARBA00023125"/>
    </source>
</evidence>
<feature type="region of interest" description="Disordered" evidence="15">
    <location>
        <begin position="228"/>
        <end position="255"/>
    </location>
</feature>
<feature type="binding site" evidence="14">
    <location>
        <begin position="560"/>
        <end position="567"/>
    </location>
    <ligand>
        <name>ATP</name>
        <dbReference type="ChEBI" id="CHEBI:30616"/>
    </ligand>
</feature>
<dbReference type="InterPro" id="IPR036390">
    <property type="entry name" value="WH_DNA-bd_sf"/>
</dbReference>